<name>A0A328AT84_9CAUL</name>
<protein>
    <submittedName>
        <fullName evidence="1">Uncharacterized protein</fullName>
    </submittedName>
</protein>
<evidence type="ECO:0000313" key="1">
    <source>
        <dbReference type="EMBL" id="RAK56148.1"/>
    </source>
</evidence>
<organism evidence="1 2">
    <name type="scientific">Phenylobacterium soli</name>
    <dbReference type="NCBI Taxonomy" id="2170551"/>
    <lineage>
        <taxon>Bacteria</taxon>
        <taxon>Pseudomonadati</taxon>
        <taxon>Pseudomonadota</taxon>
        <taxon>Alphaproteobacteria</taxon>
        <taxon>Caulobacterales</taxon>
        <taxon>Caulobacteraceae</taxon>
        <taxon>Phenylobacterium</taxon>
    </lineage>
</organism>
<proteinExistence type="predicted"/>
<sequence>MPVPVDRVVRVEPRFDTDAHAAFAAHLIGQEGQKRGLRAGPELFDTARVTYNRTEWSGAKDRRAPKGCKARTEV</sequence>
<gene>
    <name evidence="1" type="ORF">DJ017_00115</name>
</gene>
<dbReference type="EMBL" id="QFYQ01000001">
    <property type="protein sequence ID" value="RAK56148.1"/>
    <property type="molecule type" value="Genomic_DNA"/>
</dbReference>
<dbReference type="OrthoDB" id="7207160at2"/>
<comment type="caution">
    <text evidence="1">The sequence shown here is derived from an EMBL/GenBank/DDBJ whole genome shotgun (WGS) entry which is preliminary data.</text>
</comment>
<keyword evidence="2" id="KW-1185">Reference proteome</keyword>
<evidence type="ECO:0000313" key="2">
    <source>
        <dbReference type="Proteomes" id="UP000249254"/>
    </source>
</evidence>
<dbReference type="Proteomes" id="UP000249254">
    <property type="component" value="Unassembled WGS sequence"/>
</dbReference>
<dbReference type="AlphaFoldDB" id="A0A328AT84"/>
<accession>A0A328AT84</accession>
<reference evidence="2" key="1">
    <citation type="submission" date="2018-05" db="EMBL/GenBank/DDBJ databases">
        <authorList>
            <person name="Li X."/>
        </authorList>
    </citation>
    <scope>NUCLEOTIDE SEQUENCE [LARGE SCALE GENOMIC DNA]</scope>
    <source>
        <strain evidence="2">LX32</strain>
    </source>
</reference>